<dbReference type="HOGENOM" id="CLU_018986_3_0_1"/>
<dbReference type="InterPro" id="IPR015424">
    <property type="entry name" value="PyrdxlP-dep_Trfase"/>
</dbReference>
<dbReference type="PANTHER" id="PTHR11808:SF35">
    <property type="entry name" value="CYSTATHIONINE GAMMA-SYNTHASE (AFU_ORTHOLOGUE AFUA_7G01590)"/>
    <property type="match status" value="1"/>
</dbReference>
<evidence type="ECO:0000313" key="6">
    <source>
        <dbReference type="Proteomes" id="UP000006310"/>
    </source>
</evidence>
<dbReference type="GO" id="GO:0019346">
    <property type="term" value="P:transsulfuration"/>
    <property type="evidence" value="ECO:0007669"/>
    <property type="project" value="InterPro"/>
</dbReference>
<feature type="modified residue" description="N6-(pyridoxal phosphate)lysine" evidence="3">
    <location>
        <position position="198"/>
    </location>
</feature>
<comment type="cofactor">
    <cofactor evidence="1 4">
        <name>pyridoxal 5'-phosphate</name>
        <dbReference type="ChEBI" id="CHEBI:597326"/>
    </cofactor>
</comment>
<dbReference type="GeneID" id="34526541"/>
<dbReference type="RefSeq" id="XP_022465072.1">
    <property type="nucleotide sequence ID" value="XM_022608592.1"/>
</dbReference>
<dbReference type="GO" id="GO:0016846">
    <property type="term" value="F:carbon-sulfur lyase activity"/>
    <property type="evidence" value="ECO:0007669"/>
    <property type="project" value="TreeGrafter"/>
</dbReference>
<dbReference type="FunFam" id="3.90.1150.10:FF:000066">
    <property type="entry name" value="Putative cystathionine beta-lyase"/>
    <property type="match status" value="1"/>
</dbReference>
<dbReference type="PROSITE" id="PS00868">
    <property type="entry name" value="CYS_MET_METAB_PP"/>
    <property type="match status" value="1"/>
</dbReference>
<accession>J7S8B5</accession>
<dbReference type="Gene3D" id="3.90.1150.10">
    <property type="entry name" value="Aspartate Aminotransferase, domain 1"/>
    <property type="match status" value="1"/>
</dbReference>
<dbReference type="OMA" id="WGADLIM"/>
<dbReference type="PIRSF" id="PIRSF001434">
    <property type="entry name" value="CGS"/>
    <property type="match status" value="1"/>
</dbReference>
<evidence type="ECO:0000313" key="5">
    <source>
        <dbReference type="EMBL" id="CCK70826.1"/>
    </source>
</evidence>
<dbReference type="STRING" id="1071383.J7S8B5"/>
<dbReference type="eggNOG" id="KOG0053">
    <property type="taxonomic scope" value="Eukaryota"/>
</dbReference>
<dbReference type="InterPro" id="IPR015422">
    <property type="entry name" value="PyrdxlP-dep_Trfase_small"/>
</dbReference>
<dbReference type="KEGG" id="kng:KNAG_0F01580"/>
<dbReference type="GO" id="GO:0030170">
    <property type="term" value="F:pyridoxal phosphate binding"/>
    <property type="evidence" value="ECO:0007669"/>
    <property type="project" value="InterPro"/>
</dbReference>
<dbReference type="Gene3D" id="3.40.640.10">
    <property type="entry name" value="Type I PLP-dependent aspartate aminotransferase-like (Major domain)"/>
    <property type="match status" value="1"/>
</dbReference>
<dbReference type="OrthoDB" id="3512640at2759"/>
<organism evidence="5 6">
    <name type="scientific">Huiozyma naganishii (strain ATCC MYA-139 / BCRC 22969 / CBS 8797 / KCTC 17520 / NBRC 10181 / NCYC 3082 / Yp74L-3)</name>
    <name type="common">Yeast</name>
    <name type="synonym">Kazachstania naganishii</name>
    <dbReference type="NCBI Taxonomy" id="1071383"/>
    <lineage>
        <taxon>Eukaryota</taxon>
        <taxon>Fungi</taxon>
        <taxon>Dikarya</taxon>
        <taxon>Ascomycota</taxon>
        <taxon>Saccharomycotina</taxon>
        <taxon>Saccharomycetes</taxon>
        <taxon>Saccharomycetales</taxon>
        <taxon>Saccharomycetaceae</taxon>
        <taxon>Huiozyma</taxon>
    </lineage>
</organism>
<evidence type="ECO:0000256" key="4">
    <source>
        <dbReference type="RuleBase" id="RU362118"/>
    </source>
</evidence>
<dbReference type="AlphaFoldDB" id="J7S8B5"/>
<evidence type="ECO:0000256" key="2">
    <source>
        <dbReference type="ARBA" id="ARBA00022898"/>
    </source>
</evidence>
<dbReference type="EMBL" id="HE978319">
    <property type="protein sequence ID" value="CCK70826.1"/>
    <property type="molecule type" value="Genomic_DNA"/>
</dbReference>
<reference evidence="6" key="2">
    <citation type="submission" date="2012-08" db="EMBL/GenBank/DDBJ databases">
        <title>Genome sequence of Kazachstania naganishii.</title>
        <authorList>
            <person name="Gordon J.L."/>
            <person name="Armisen D."/>
            <person name="Proux-Wera E."/>
            <person name="OhEigeartaigh S.S."/>
            <person name="Byrne K.P."/>
            <person name="Wolfe K.H."/>
        </authorList>
    </citation>
    <scope>NUCLEOTIDE SEQUENCE [LARGE SCALE GENOMIC DNA]</scope>
    <source>
        <strain evidence="6">ATCC MYA-139 / BCRC 22969 / CBS 8797 / CCRC 22969 / KCTC 17520 / NBRC 10181 / NCYC 3082</strain>
    </source>
</reference>
<dbReference type="InterPro" id="IPR000277">
    <property type="entry name" value="Cys/Met-Metab_PyrdxlP-dep_enz"/>
</dbReference>
<keyword evidence="2 3" id="KW-0663">Pyridoxal phosphate</keyword>
<evidence type="ECO:0000256" key="1">
    <source>
        <dbReference type="ARBA" id="ARBA00001933"/>
    </source>
</evidence>
<dbReference type="Pfam" id="PF01053">
    <property type="entry name" value="Cys_Met_Meta_PP"/>
    <property type="match status" value="1"/>
</dbReference>
<gene>
    <name evidence="5" type="primary">KNAG0F01580</name>
    <name evidence="5" type="ordered locus">KNAG_0F01580</name>
</gene>
<evidence type="ECO:0008006" key="7">
    <source>
        <dbReference type="Google" id="ProtNLM"/>
    </source>
</evidence>
<dbReference type="FunFam" id="3.40.640.10:FF:000072">
    <property type="entry name" value="Putative cystathionine beta-lyase"/>
    <property type="match status" value="1"/>
</dbReference>
<dbReference type="InterPro" id="IPR015421">
    <property type="entry name" value="PyrdxlP-dep_Trfase_major"/>
</dbReference>
<dbReference type="GO" id="GO:0005737">
    <property type="term" value="C:cytoplasm"/>
    <property type="evidence" value="ECO:0007669"/>
    <property type="project" value="TreeGrafter"/>
</dbReference>
<dbReference type="Proteomes" id="UP000006310">
    <property type="component" value="Chromosome 6"/>
</dbReference>
<keyword evidence="6" id="KW-1185">Reference proteome</keyword>
<dbReference type="PANTHER" id="PTHR11808">
    <property type="entry name" value="TRANS-SULFURATION ENZYME FAMILY MEMBER"/>
    <property type="match status" value="1"/>
</dbReference>
<dbReference type="SUPFAM" id="SSF53383">
    <property type="entry name" value="PLP-dependent transferases"/>
    <property type="match status" value="1"/>
</dbReference>
<dbReference type="InterPro" id="IPR054542">
    <property type="entry name" value="Cys_met_metab_PP"/>
</dbReference>
<sequence length="379" mass="42365">MTHFATSAIHADDQNNRVPDVAPPINVSVTYRYDNDNLKICDEKECLEEMDSVPVYSRTAHPNCTRLESVLSSILNGHAVVYNSGCSAFYAALVHYNPKRLFIEESYDGMHAIADIMTRNYGMQQHTFDNIEKYAQVGDIVHLESPLNPYGISSDIQALADRAHAKGALLMVDSTLAPPPLQNTWDFGPDIIMHSATKYFGGHSDLLAGILVTKDKDVSIQLKGDRIYLGTIPGNLESFLLLRSLRTMEMRVLKQSENATKIVQYLVDNKETFDKVLGEIYHSSLQDEPFVAAQMSGGYTPLFSFKLQTIDQAKHFPEKLKIFQHATSLGGIESLIEWRVLSEPELDQTLLRISVGCENVDDLIADLQNALQQAQKEEA</sequence>
<proteinExistence type="inferred from homology"/>
<comment type="similarity">
    <text evidence="4">Belongs to the trans-sulfuration enzymes family.</text>
</comment>
<reference evidence="5 6" key="1">
    <citation type="journal article" date="2011" name="Proc. Natl. Acad. Sci. U.S.A.">
        <title>Evolutionary erosion of yeast sex chromosomes by mating-type switching accidents.</title>
        <authorList>
            <person name="Gordon J.L."/>
            <person name="Armisen D."/>
            <person name="Proux-Wera E."/>
            <person name="Oheigeartaigh S.S."/>
            <person name="Byrne K.P."/>
            <person name="Wolfe K.H."/>
        </authorList>
    </citation>
    <scope>NUCLEOTIDE SEQUENCE [LARGE SCALE GENOMIC DNA]</scope>
    <source>
        <strain evidence="6">ATCC MYA-139 / BCRC 22969 / CBS 8797 / CCRC 22969 / KCTC 17520 / NBRC 10181 / NCYC 3082</strain>
    </source>
</reference>
<evidence type="ECO:0000256" key="3">
    <source>
        <dbReference type="PIRSR" id="PIRSR001434-2"/>
    </source>
</evidence>
<protein>
    <recommendedName>
        <fullName evidence="7">Cystathionine gamma-synthase</fullName>
    </recommendedName>
</protein>
<name>J7S8B5_HUIN7</name>